<evidence type="ECO:0000256" key="8">
    <source>
        <dbReference type="SAM" id="Phobius"/>
    </source>
</evidence>
<feature type="transmembrane region" description="Helical" evidence="8">
    <location>
        <begin position="355"/>
        <end position="375"/>
    </location>
</feature>
<dbReference type="GO" id="GO:0000329">
    <property type="term" value="C:fungal-type vacuole membrane"/>
    <property type="evidence" value="ECO:0007669"/>
    <property type="project" value="TreeGrafter"/>
</dbReference>
<feature type="transmembrane region" description="Helical" evidence="8">
    <location>
        <begin position="450"/>
        <end position="471"/>
    </location>
</feature>
<dbReference type="EMBL" id="KL197777">
    <property type="protein sequence ID" value="KDQ49637.1"/>
    <property type="molecule type" value="Genomic_DNA"/>
</dbReference>
<dbReference type="InterPro" id="IPR036259">
    <property type="entry name" value="MFS_trans_sf"/>
</dbReference>
<feature type="transmembrane region" description="Helical" evidence="8">
    <location>
        <begin position="382"/>
        <end position="408"/>
    </location>
</feature>
<feature type="transmembrane region" description="Helical" evidence="8">
    <location>
        <begin position="208"/>
        <end position="230"/>
    </location>
</feature>
<dbReference type="GO" id="GO:0015174">
    <property type="term" value="F:basic amino acid transmembrane transporter activity"/>
    <property type="evidence" value="ECO:0007669"/>
    <property type="project" value="TreeGrafter"/>
</dbReference>
<evidence type="ECO:0000313" key="11">
    <source>
        <dbReference type="Proteomes" id="UP000027265"/>
    </source>
</evidence>
<evidence type="ECO:0000256" key="1">
    <source>
        <dbReference type="ARBA" id="ARBA00004127"/>
    </source>
</evidence>
<dbReference type="OrthoDB" id="3437016at2759"/>
<protein>
    <recommendedName>
        <fullName evidence="9">Major facilitator superfamily (MFS) profile domain-containing protein</fullName>
    </recommendedName>
</protein>
<name>A0A067PF27_9AGAM</name>
<gene>
    <name evidence="10" type="ORF">JAAARDRAFT_200645</name>
</gene>
<keyword evidence="6 8" id="KW-0472">Membrane</keyword>
<dbReference type="PANTHER" id="PTHR23501">
    <property type="entry name" value="MAJOR FACILITATOR SUPERFAMILY"/>
    <property type="match status" value="1"/>
</dbReference>
<evidence type="ECO:0000256" key="7">
    <source>
        <dbReference type="SAM" id="MobiDB-lite"/>
    </source>
</evidence>
<feature type="transmembrane region" description="Helical" evidence="8">
    <location>
        <begin position="147"/>
        <end position="168"/>
    </location>
</feature>
<evidence type="ECO:0000256" key="6">
    <source>
        <dbReference type="ARBA" id="ARBA00023136"/>
    </source>
</evidence>
<sequence length="552" mass="59024">MPEETTPLLRDDDSVAKNGRSVTTYTEVVEDGNERNDVEQIEPAEDDSKSMAKLAPTVIPMTIGIFLAAMDQTIVVSSYASIGNEFNQLQNTSWIATGYMLTVTSFQPLYGKLSDIFGRKACLLSAYAIFACGCLCCGLARDMNELIVARALAGIGGGGMSTVVSIIMSDIVPLRQRGTWQGIINIVFATGSATGAPLGGILADSIGWRWAFLAQVPVTLIAILSVSIALNVPKTETGQDDFYAKLKRIDFGGAVTLVLSIFFLLVALDRGGNVSWSDPLTVACLGGFVFFSIFFATVEMKLASEPFAPKRIIINRSLIASYLCNFFGVMSSMCLIYQISLYFQAVRKMSASEAGMGLVPAILGGVVGSLMGGLVMQATGKYYWLTVGEYVGMVSGTLLVTLMTGVLVHSFAGIVVGLVFMSIGNGGGITTTLIALIANAGPEDQAIATAVSYLFRSLGAVFGISVGSTLVQDTLRGLLRKRLAGQDIDIDQIVRRVRESLNYIDELEPNIRSIVRTSYDEALPAAFWFAVVTAGAALVSSWFIAEKALTRK</sequence>
<feature type="transmembrane region" description="Helical" evidence="8">
    <location>
        <begin position="525"/>
        <end position="545"/>
    </location>
</feature>
<feature type="transmembrane region" description="Helical" evidence="8">
    <location>
        <begin position="180"/>
        <end position="202"/>
    </location>
</feature>
<dbReference type="PROSITE" id="PS50850">
    <property type="entry name" value="MFS"/>
    <property type="match status" value="1"/>
</dbReference>
<feature type="transmembrane region" description="Helical" evidence="8">
    <location>
        <begin position="251"/>
        <end position="268"/>
    </location>
</feature>
<dbReference type="PANTHER" id="PTHR23501:SF84">
    <property type="entry name" value="VACUOLAR MEMBRANE AMINO ACID UPTAKE TRANSPORTER FNX2"/>
    <property type="match status" value="1"/>
</dbReference>
<dbReference type="InterPro" id="IPR011701">
    <property type="entry name" value="MFS"/>
</dbReference>
<dbReference type="Proteomes" id="UP000027265">
    <property type="component" value="Unassembled WGS sequence"/>
</dbReference>
<feature type="transmembrane region" description="Helical" evidence="8">
    <location>
        <begin position="280"/>
        <end position="298"/>
    </location>
</feature>
<dbReference type="InParanoid" id="A0A067PF27"/>
<keyword evidence="5 8" id="KW-1133">Transmembrane helix</keyword>
<evidence type="ECO:0000256" key="5">
    <source>
        <dbReference type="ARBA" id="ARBA00022989"/>
    </source>
</evidence>
<dbReference type="Gene3D" id="1.20.1250.20">
    <property type="entry name" value="MFS general substrate transporter like domains"/>
    <property type="match status" value="1"/>
</dbReference>
<feature type="region of interest" description="Disordered" evidence="7">
    <location>
        <begin position="1"/>
        <end position="24"/>
    </location>
</feature>
<feature type="domain" description="Major facilitator superfamily (MFS) profile" evidence="9">
    <location>
        <begin position="57"/>
        <end position="549"/>
    </location>
</feature>
<keyword evidence="11" id="KW-1185">Reference proteome</keyword>
<dbReference type="Gene3D" id="1.20.1720.10">
    <property type="entry name" value="Multidrug resistance protein D"/>
    <property type="match status" value="1"/>
</dbReference>
<dbReference type="FunFam" id="1.20.1720.10:FF:000013">
    <property type="entry name" value="Related to multidrug resistance proteins"/>
    <property type="match status" value="1"/>
</dbReference>
<accession>A0A067PF27</accession>
<comment type="subcellular location">
    <subcellularLocation>
        <location evidence="1">Endomembrane system</location>
        <topology evidence="1">Multi-pass membrane protein</topology>
    </subcellularLocation>
</comment>
<comment type="similarity">
    <text evidence="2">Belongs to the major facilitator superfamily.</text>
</comment>
<dbReference type="HOGENOM" id="CLU_000960_22_3_1"/>
<dbReference type="InterPro" id="IPR020846">
    <property type="entry name" value="MFS_dom"/>
</dbReference>
<dbReference type="AlphaFoldDB" id="A0A067PF27"/>
<dbReference type="Pfam" id="PF07690">
    <property type="entry name" value="MFS_1"/>
    <property type="match status" value="1"/>
</dbReference>
<feature type="transmembrane region" description="Helical" evidence="8">
    <location>
        <begin position="319"/>
        <end position="343"/>
    </location>
</feature>
<reference evidence="11" key="1">
    <citation type="journal article" date="2014" name="Proc. Natl. Acad. Sci. U.S.A.">
        <title>Extensive sampling of basidiomycete genomes demonstrates inadequacy of the white-rot/brown-rot paradigm for wood decay fungi.</title>
        <authorList>
            <person name="Riley R."/>
            <person name="Salamov A.A."/>
            <person name="Brown D.W."/>
            <person name="Nagy L.G."/>
            <person name="Floudas D."/>
            <person name="Held B.W."/>
            <person name="Levasseur A."/>
            <person name="Lombard V."/>
            <person name="Morin E."/>
            <person name="Otillar R."/>
            <person name="Lindquist E.A."/>
            <person name="Sun H."/>
            <person name="LaButti K.M."/>
            <person name="Schmutz J."/>
            <person name="Jabbour D."/>
            <person name="Luo H."/>
            <person name="Baker S.E."/>
            <person name="Pisabarro A.G."/>
            <person name="Walton J.D."/>
            <person name="Blanchette R.A."/>
            <person name="Henrissat B."/>
            <person name="Martin F."/>
            <person name="Cullen D."/>
            <person name="Hibbett D.S."/>
            <person name="Grigoriev I.V."/>
        </authorList>
    </citation>
    <scope>NUCLEOTIDE SEQUENCE [LARGE SCALE GENOMIC DNA]</scope>
    <source>
        <strain evidence="11">MUCL 33604</strain>
    </source>
</reference>
<evidence type="ECO:0000256" key="3">
    <source>
        <dbReference type="ARBA" id="ARBA00022448"/>
    </source>
</evidence>
<evidence type="ECO:0000313" key="10">
    <source>
        <dbReference type="EMBL" id="KDQ49637.1"/>
    </source>
</evidence>
<dbReference type="FunCoup" id="A0A067PF27">
    <property type="interactions" value="19"/>
</dbReference>
<proteinExistence type="inferred from homology"/>
<evidence type="ECO:0000256" key="2">
    <source>
        <dbReference type="ARBA" id="ARBA00008335"/>
    </source>
</evidence>
<organism evidence="10 11">
    <name type="scientific">Jaapia argillacea MUCL 33604</name>
    <dbReference type="NCBI Taxonomy" id="933084"/>
    <lineage>
        <taxon>Eukaryota</taxon>
        <taxon>Fungi</taxon>
        <taxon>Dikarya</taxon>
        <taxon>Basidiomycota</taxon>
        <taxon>Agaricomycotina</taxon>
        <taxon>Agaricomycetes</taxon>
        <taxon>Agaricomycetidae</taxon>
        <taxon>Jaapiales</taxon>
        <taxon>Jaapiaceae</taxon>
        <taxon>Jaapia</taxon>
    </lineage>
</organism>
<dbReference type="GO" id="GO:0012505">
    <property type="term" value="C:endomembrane system"/>
    <property type="evidence" value="ECO:0007669"/>
    <property type="project" value="UniProtKB-SubCell"/>
</dbReference>
<feature type="transmembrane region" description="Helical" evidence="8">
    <location>
        <begin position="122"/>
        <end position="141"/>
    </location>
</feature>
<keyword evidence="3" id="KW-0813">Transport</keyword>
<keyword evidence="4 8" id="KW-0812">Transmembrane</keyword>
<dbReference type="SUPFAM" id="SSF103473">
    <property type="entry name" value="MFS general substrate transporter"/>
    <property type="match status" value="1"/>
</dbReference>
<evidence type="ECO:0000256" key="4">
    <source>
        <dbReference type="ARBA" id="ARBA00022692"/>
    </source>
</evidence>
<evidence type="ECO:0000259" key="9">
    <source>
        <dbReference type="PROSITE" id="PS50850"/>
    </source>
</evidence>
<dbReference type="CDD" id="cd17502">
    <property type="entry name" value="MFS_Azr1_MDR_like"/>
    <property type="match status" value="1"/>
</dbReference>
<feature type="transmembrane region" description="Helical" evidence="8">
    <location>
        <begin position="414"/>
        <end position="438"/>
    </location>
</feature>